<comment type="caution">
    <text evidence="1">The sequence shown here is derived from an EMBL/GenBank/DDBJ whole genome shotgun (WGS) entry which is preliminary data.</text>
</comment>
<organism evidence="1 2">
    <name type="scientific">Oceanospirillum sediminis</name>
    <dbReference type="NCBI Taxonomy" id="2760088"/>
    <lineage>
        <taxon>Bacteria</taxon>
        <taxon>Pseudomonadati</taxon>
        <taxon>Pseudomonadota</taxon>
        <taxon>Gammaproteobacteria</taxon>
        <taxon>Oceanospirillales</taxon>
        <taxon>Oceanospirillaceae</taxon>
        <taxon>Oceanospirillum</taxon>
    </lineage>
</organism>
<reference evidence="1 2" key="1">
    <citation type="submission" date="2020-08" db="EMBL/GenBank/DDBJ databases">
        <title>Oceanospirillum sp. nov. isolated from marine sediment.</title>
        <authorList>
            <person name="Ji X."/>
        </authorList>
    </citation>
    <scope>NUCLEOTIDE SEQUENCE [LARGE SCALE GENOMIC DNA]</scope>
    <source>
        <strain evidence="1 2">D5</strain>
    </source>
</reference>
<dbReference type="Proteomes" id="UP000565262">
    <property type="component" value="Unassembled WGS sequence"/>
</dbReference>
<dbReference type="AlphaFoldDB" id="A0A839INF5"/>
<name>A0A839INF5_9GAMM</name>
<keyword evidence="2" id="KW-1185">Reference proteome</keyword>
<gene>
    <name evidence="1" type="ORF">H4O21_05225</name>
</gene>
<dbReference type="CDD" id="cd10441">
    <property type="entry name" value="GIY-YIG_COG1833"/>
    <property type="match status" value="1"/>
</dbReference>
<dbReference type="Pfam" id="PF01986">
    <property type="entry name" value="DUF123"/>
    <property type="match status" value="1"/>
</dbReference>
<dbReference type="InterPro" id="IPR002837">
    <property type="entry name" value="DUF123"/>
</dbReference>
<sequence>MTVEKAEYDLSDTELTTLSGNIPAQKGSYVIAFYLPEEQIIRVGRLGEYLFQPGFFLYTGSAKGSGGLKSRLKHHMSCQNKCHWHLDYLRPEMQLVGIWYTTNTGVFEHAWADILSQWKGVQAPVTGLGASDCKCHTHFFHFRRLPAIRTFRQKNRQLIVEPPDIKEVRRTQQPFPVLPAKLRSGLQR</sequence>
<accession>A0A839INF5</accession>
<evidence type="ECO:0000313" key="1">
    <source>
        <dbReference type="EMBL" id="MBB1486007.1"/>
    </source>
</evidence>
<dbReference type="PANTHER" id="PTHR37460:SF1">
    <property type="entry name" value="ENDONUCLEASE III"/>
    <property type="match status" value="1"/>
</dbReference>
<protein>
    <submittedName>
        <fullName evidence="1">GIY-YIG nuclease family protein</fullName>
    </submittedName>
</protein>
<dbReference type="RefSeq" id="WP_182807784.1">
    <property type="nucleotide sequence ID" value="NZ_JACJFM010000004.1"/>
</dbReference>
<dbReference type="PANTHER" id="PTHR37460">
    <property type="entry name" value="ENDONUCLEASE III"/>
    <property type="match status" value="1"/>
</dbReference>
<evidence type="ECO:0000313" key="2">
    <source>
        <dbReference type="Proteomes" id="UP000565262"/>
    </source>
</evidence>
<proteinExistence type="predicted"/>
<dbReference type="EMBL" id="JACJFM010000004">
    <property type="protein sequence ID" value="MBB1486007.1"/>
    <property type="molecule type" value="Genomic_DNA"/>
</dbReference>